<dbReference type="HOGENOM" id="CLU_1657229_0_0_5"/>
<reference evidence="4" key="1">
    <citation type="submission" date="2011-03" db="EMBL/GenBank/DDBJ databases">
        <title>Draft genome sequence of Brevundimonas diminuta.</title>
        <authorList>
            <person name="Brown P.J.B."/>
            <person name="Buechlein A."/>
            <person name="Hemmerich C."/>
            <person name="Brun Y.V."/>
        </authorList>
    </citation>
    <scope>NUCLEOTIDE SEQUENCE [LARGE SCALE GENOMIC DNA]</scope>
    <source>
        <strain evidence="4">C19</strain>
    </source>
</reference>
<proteinExistence type="predicted"/>
<dbReference type="OrthoDB" id="7172973at2"/>
<dbReference type="Proteomes" id="UP000006512">
    <property type="component" value="Unassembled WGS sequence"/>
</dbReference>
<dbReference type="AlphaFoldDB" id="F4QLH6"/>
<dbReference type="EMBL" id="GL883077">
    <property type="protein sequence ID" value="EGF92321.1"/>
    <property type="molecule type" value="Genomic_DNA"/>
</dbReference>
<sequence>MRAHLSVAVMGLCALLAACKAPPVTSPDEVKIDGKTSSQWEAEADKAIAETDATPPPESQQAPKPVTTNPGTISAGPYLCAVFVDRLQNAPGFTVNGDGSYTHDQGSKGAISRDATGLVLFSGGALDGRAAKYEVDLGGRPTLRLYDESRSRTVIDCQK</sequence>
<protein>
    <recommendedName>
        <fullName evidence="5">Lipoprotein</fullName>
    </recommendedName>
</protein>
<accession>F4QLH6</accession>
<feature type="compositionally biased region" description="Polar residues" evidence="1">
    <location>
        <begin position="59"/>
        <end position="70"/>
    </location>
</feature>
<feature type="chain" id="PRO_5003320305" description="Lipoprotein" evidence="2">
    <location>
        <begin position="21"/>
        <end position="159"/>
    </location>
</feature>
<dbReference type="RefSeq" id="WP_006271496.1">
    <property type="nucleotide sequence ID" value="NZ_GL883077.1"/>
</dbReference>
<dbReference type="PROSITE" id="PS51257">
    <property type="entry name" value="PROKAR_LIPOPROTEIN"/>
    <property type="match status" value="1"/>
</dbReference>
<evidence type="ECO:0000313" key="3">
    <source>
        <dbReference type="EMBL" id="EGF92321.1"/>
    </source>
</evidence>
<organism evidence="3 4">
    <name type="scientific">Asticcacaulis biprosthecium C19</name>
    <dbReference type="NCBI Taxonomy" id="715226"/>
    <lineage>
        <taxon>Bacteria</taxon>
        <taxon>Pseudomonadati</taxon>
        <taxon>Pseudomonadota</taxon>
        <taxon>Alphaproteobacteria</taxon>
        <taxon>Caulobacterales</taxon>
        <taxon>Caulobacteraceae</taxon>
        <taxon>Asticcacaulis</taxon>
    </lineage>
</organism>
<feature type="region of interest" description="Disordered" evidence="1">
    <location>
        <begin position="50"/>
        <end position="70"/>
    </location>
</feature>
<feature type="signal peptide" evidence="2">
    <location>
        <begin position="1"/>
        <end position="20"/>
    </location>
</feature>
<evidence type="ECO:0000256" key="1">
    <source>
        <dbReference type="SAM" id="MobiDB-lite"/>
    </source>
</evidence>
<keyword evidence="4" id="KW-1185">Reference proteome</keyword>
<evidence type="ECO:0000256" key="2">
    <source>
        <dbReference type="SAM" id="SignalP"/>
    </source>
</evidence>
<gene>
    <name evidence="3" type="ORF">ABI_07560</name>
</gene>
<name>F4QLH6_9CAUL</name>
<evidence type="ECO:0000313" key="4">
    <source>
        <dbReference type="Proteomes" id="UP000006512"/>
    </source>
</evidence>
<evidence type="ECO:0008006" key="5">
    <source>
        <dbReference type="Google" id="ProtNLM"/>
    </source>
</evidence>
<keyword evidence="2" id="KW-0732">Signal</keyword>